<reference evidence="2 3" key="1">
    <citation type="submission" date="2017-04" db="EMBL/GenBank/DDBJ databases">
        <authorList>
            <person name="Afonso C.L."/>
            <person name="Miller P.J."/>
            <person name="Scott M.A."/>
            <person name="Spackman E."/>
            <person name="Goraichik I."/>
            <person name="Dimitrov K.M."/>
            <person name="Suarez D.L."/>
            <person name="Swayne D.E."/>
        </authorList>
    </citation>
    <scope>NUCLEOTIDE SEQUENCE [LARGE SCALE GENOMIC DNA]</scope>
    <source>
        <strain evidence="2">LMG 28154</strain>
    </source>
</reference>
<dbReference type="Proteomes" id="UP000198460">
    <property type="component" value="Unassembled WGS sequence"/>
</dbReference>
<dbReference type="AlphaFoldDB" id="A0A238H2E6"/>
<name>A0A238H2E6_9BURK</name>
<gene>
    <name evidence="2" type="ORF">BSIN_0178</name>
</gene>
<evidence type="ECO:0000313" key="2">
    <source>
        <dbReference type="EMBL" id="SMF99448.1"/>
    </source>
</evidence>
<evidence type="ECO:0000256" key="1">
    <source>
        <dbReference type="SAM" id="MobiDB-lite"/>
    </source>
</evidence>
<accession>A0A238H2E6</accession>
<evidence type="ECO:0000313" key="3">
    <source>
        <dbReference type="Proteomes" id="UP000198460"/>
    </source>
</evidence>
<feature type="compositionally biased region" description="Basic and acidic residues" evidence="1">
    <location>
        <begin position="1"/>
        <end position="14"/>
    </location>
</feature>
<dbReference type="EMBL" id="FXAN01000040">
    <property type="protein sequence ID" value="SMF99448.1"/>
    <property type="molecule type" value="Genomic_DNA"/>
</dbReference>
<protein>
    <submittedName>
        <fullName evidence="2">Uncharacterized protein</fullName>
    </submittedName>
</protein>
<feature type="region of interest" description="Disordered" evidence="1">
    <location>
        <begin position="1"/>
        <end position="21"/>
    </location>
</feature>
<organism evidence="2 3">
    <name type="scientific">Burkholderia singularis</name>
    <dbReference type="NCBI Taxonomy" id="1503053"/>
    <lineage>
        <taxon>Bacteria</taxon>
        <taxon>Pseudomonadati</taxon>
        <taxon>Pseudomonadota</taxon>
        <taxon>Betaproteobacteria</taxon>
        <taxon>Burkholderiales</taxon>
        <taxon>Burkholderiaceae</taxon>
        <taxon>Burkholderia</taxon>
        <taxon>pseudomallei group</taxon>
    </lineage>
</organism>
<proteinExistence type="predicted"/>
<sequence length="41" mass="4681">MGDWRIVRKPEMRRGPGWASGPRAMKRVVVRHIRIGGKPNA</sequence>